<dbReference type="Proteomes" id="UP001589836">
    <property type="component" value="Unassembled WGS sequence"/>
</dbReference>
<evidence type="ECO:0000313" key="2">
    <source>
        <dbReference type="Proteomes" id="UP001589836"/>
    </source>
</evidence>
<dbReference type="EMBL" id="JBHLTP010000022">
    <property type="protein sequence ID" value="MFC0525771.1"/>
    <property type="molecule type" value="Genomic_DNA"/>
</dbReference>
<sequence>MQEIQFDYNKVTQQLTSKIAQLEYNLALAIAEKQAVVEYADKLEKEKEELKEQLENNR</sequence>
<dbReference type="RefSeq" id="WP_377351456.1">
    <property type="nucleotide sequence ID" value="NZ_JBHLTP010000022.1"/>
</dbReference>
<evidence type="ECO:0000313" key="1">
    <source>
        <dbReference type="EMBL" id="MFC0525771.1"/>
    </source>
</evidence>
<name>A0ABV6LTN5_9BACI</name>
<proteinExistence type="predicted"/>
<organism evidence="1 2">
    <name type="scientific">Pontibacillus salicampi</name>
    <dbReference type="NCBI Taxonomy" id="1449801"/>
    <lineage>
        <taxon>Bacteria</taxon>
        <taxon>Bacillati</taxon>
        <taxon>Bacillota</taxon>
        <taxon>Bacilli</taxon>
        <taxon>Bacillales</taxon>
        <taxon>Bacillaceae</taxon>
        <taxon>Pontibacillus</taxon>
    </lineage>
</organism>
<protein>
    <submittedName>
        <fullName evidence="1">Uncharacterized protein</fullName>
    </submittedName>
</protein>
<gene>
    <name evidence="1" type="ORF">ACFFGV_19520</name>
</gene>
<accession>A0ABV6LTN5</accession>
<comment type="caution">
    <text evidence="1">The sequence shown here is derived from an EMBL/GenBank/DDBJ whole genome shotgun (WGS) entry which is preliminary data.</text>
</comment>
<keyword evidence="2" id="KW-1185">Reference proteome</keyword>
<reference evidence="1 2" key="1">
    <citation type="submission" date="2024-09" db="EMBL/GenBank/DDBJ databases">
        <authorList>
            <person name="Sun Q."/>
            <person name="Mori K."/>
        </authorList>
    </citation>
    <scope>NUCLEOTIDE SEQUENCE [LARGE SCALE GENOMIC DNA]</scope>
    <source>
        <strain evidence="1 2">NCAIM B.02529</strain>
    </source>
</reference>